<reference evidence="3" key="1">
    <citation type="submission" date="2020-06" db="EMBL/GenBank/DDBJ databases">
        <authorList>
            <person name="Li T."/>
            <person name="Hu X."/>
            <person name="Zhang T."/>
            <person name="Song X."/>
            <person name="Zhang H."/>
            <person name="Dai N."/>
            <person name="Sheng W."/>
            <person name="Hou X."/>
            <person name="Wei L."/>
        </authorList>
    </citation>
    <scope>NUCLEOTIDE SEQUENCE</scope>
    <source>
        <strain evidence="3">G02</strain>
        <tissue evidence="3">Leaf</tissue>
    </source>
</reference>
<reference evidence="3" key="2">
    <citation type="journal article" date="2024" name="Plant">
        <title>Genomic evolution and insights into agronomic trait innovations of Sesamum species.</title>
        <authorList>
            <person name="Miao H."/>
            <person name="Wang L."/>
            <person name="Qu L."/>
            <person name="Liu H."/>
            <person name="Sun Y."/>
            <person name="Le M."/>
            <person name="Wang Q."/>
            <person name="Wei S."/>
            <person name="Zheng Y."/>
            <person name="Lin W."/>
            <person name="Duan Y."/>
            <person name="Cao H."/>
            <person name="Xiong S."/>
            <person name="Wang X."/>
            <person name="Wei L."/>
            <person name="Li C."/>
            <person name="Ma Q."/>
            <person name="Ju M."/>
            <person name="Zhao R."/>
            <person name="Li G."/>
            <person name="Mu C."/>
            <person name="Tian Q."/>
            <person name="Mei H."/>
            <person name="Zhang T."/>
            <person name="Gao T."/>
            <person name="Zhang H."/>
        </authorList>
    </citation>
    <scope>NUCLEOTIDE SEQUENCE</scope>
    <source>
        <strain evidence="3">G02</strain>
    </source>
</reference>
<name>A0AAW2U759_SESRA</name>
<protein>
    <submittedName>
        <fullName evidence="3">Basic form of pathogenesis-related protein 1</fullName>
    </submittedName>
</protein>
<organism evidence="3">
    <name type="scientific">Sesamum radiatum</name>
    <name type="common">Black benniseed</name>
    <dbReference type="NCBI Taxonomy" id="300843"/>
    <lineage>
        <taxon>Eukaryota</taxon>
        <taxon>Viridiplantae</taxon>
        <taxon>Streptophyta</taxon>
        <taxon>Embryophyta</taxon>
        <taxon>Tracheophyta</taxon>
        <taxon>Spermatophyta</taxon>
        <taxon>Magnoliopsida</taxon>
        <taxon>eudicotyledons</taxon>
        <taxon>Gunneridae</taxon>
        <taxon>Pentapetalae</taxon>
        <taxon>asterids</taxon>
        <taxon>lamiids</taxon>
        <taxon>Lamiales</taxon>
        <taxon>Pedaliaceae</taxon>
        <taxon>Sesamum</taxon>
    </lineage>
</organism>
<feature type="domain" description="SCP" evidence="2">
    <location>
        <begin position="24"/>
        <end position="116"/>
    </location>
</feature>
<dbReference type="PANTHER" id="PTHR10334">
    <property type="entry name" value="CYSTEINE-RICH SECRETORY PROTEIN-RELATED"/>
    <property type="match status" value="1"/>
</dbReference>
<gene>
    <name evidence="3" type="ORF">Sradi_1466000</name>
</gene>
<evidence type="ECO:0000259" key="2">
    <source>
        <dbReference type="SMART" id="SM00198"/>
    </source>
</evidence>
<feature type="signal peptide" evidence="1">
    <location>
        <begin position="1"/>
        <end position="22"/>
    </location>
</feature>
<keyword evidence="1" id="KW-0732">Signal</keyword>
<comment type="caution">
    <text evidence="3">The sequence shown here is derived from an EMBL/GenBank/DDBJ whole genome shotgun (WGS) entry which is preliminary data.</text>
</comment>
<accession>A0AAW2U759</accession>
<dbReference type="InterPro" id="IPR001283">
    <property type="entry name" value="CRISP-related"/>
</dbReference>
<feature type="chain" id="PRO_5043419184" evidence="1">
    <location>
        <begin position="23"/>
        <end position="131"/>
    </location>
</feature>
<dbReference type="InterPro" id="IPR014044">
    <property type="entry name" value="CAP_dom"/>
</dbReference>
<dbReference type="AlphaFoldDB" id="A0AAW2U759"/>
<dbReference type="SUPFAM" id="SSF55797">
    <property type="entry name" value="PR-1-like"/>
    <property type="match status" value="1"/>
</dbReference>
<sequence length="131" mass="14533">MGIPKLSILSVCLMVALQLACAQNSPDDFLKAHNAGRAQVGVPPLAWNEKLVAFAQDYAKKRSGDCAMKHSDGPYGENLAAGSWDVNAKEAVQMWLDEKKFYDGFEFLHWRGNVWALHTGGLARLDPCWVR</sequence>
<dbReference type="Gene3D" id="3.40.33.10">
    <property type="entry name" value="CAP"/>
    <property type="match status" value="1"/>
</dbReference>
<dbReference type="SMART" id="SM00198">
    <property type="entry name" value="SCP"/>
    <property type="match status" value="1"/>
</dbReference>
<dbReference type="InterPro" id="IPR035940">
    <property type="entry name" value="CAP_sf"/>
</dbReference>
<evidence type="ECO:0000256" key="1">
    <source>
        <dbReference type="SAM" id="SignalP"/>
    </source>
</evidence>
<dbReference type="EMBL" id="JACGWJ010000006">
    <property type="protein sequence ID" value="KAL0412643.1"/>
    <property type="molecule type" value="Genomic_DNA"/>
</dbReference>
<evidence type="ECO:0000313" key="3">
    <source>
        <dbReference type="EMBL" id="KAL0412643.1"/>
    </source>
</evidence>
<proteinExistence type="predicted"/>
<dbReference type="Pfam" id="PF00188">
    <property type="entry name" value="CAP"/>
    <property type="match status" value="1"/>
</dbReference>